<feature type="transmembrane region" description="Helical" evidence="1">
    <location>
        <begin position="103"/>
        <end position="124"/>
    </location>
</feature>
<feature type="transmembrane region" description="Helical" evidence="1">
    <location>
        <begin position="192"/>
        <end position="212"/>
    </location>
</feature>
<feature type="transmembrane region" description="Helical" evidence="1">
    <location>
        <begin position="136"/>
        <end position="154"/>
    </location>
</feature>
<name>A0ABX6T8G9_9SPHN</name>
<dbReference type="Proteomes" id="UP000516105">
    <property type="component" value="Chromosome"/>
</dbReference>
<dbReference type="RefSeq" id="WP_187708888.1">
    <property type="nucleotide sequence ID" value="NZ_CP060782.1"/>
</dbReference>
<feature type="transmembrane region" description="Helical" evidence="1">
    <location>
        <begin position="284"/>
        <end position="305"/>
    </location>
</feature>
<reference evidence="2 3" key="1">
    <citation type="submission" date="2020-08" db="EMBL/GenBank/DDBJ databases">
        <title>Genome sequence of Sphingomonas sediminicola KACC 15039T.</title>
        <authorList>
            <person name="Hyun D.-W."/>
            <person name="Bae J.-W."/>
        </authorList>
    </citation>
    <scope>NUCLEOTIDE SEQUENCE [LARGE SCALE GENOMIC DNA]</scope>
    <source>
        <strain evidence="2 3">KACC 15039</strain>
    </source>
</reference>
<feature type="transmembrane region" description="Helical" evidence="1">
    <location>
        <begin position="256"/>
        <end position="272"/>
    </location>
</feature>
<accession>A0ABX6T8G9</accession>
<proteinExistence type="predicted"/>
<feature type="transmembrane region" description="Helical" evidence="1">
    <location>
        <begin position="27"/>
        <end position="45"/>
    </location>
</feature>
<feature type="transmembrane region" description="Helical" evidence="1">
    <location>
        <begin position="51"/>
        <end position="73"/>
    </location>
</feature>
<organism evidence="2 3">
    <name type="scientific">Sphingomonas sediminicola</name>
    <dbReference type="NCBI Taxonomy" id="386874"/>
    <lineage>
        <taxon>Bacteria</taxon>
        <taxon>Pseudomonadati</taxon>
        <taxon>Pseudomonadota</taxon>
        <taxon>Alphaproteobacteria</taxon>
        <taxon>Sphingomonadales</taxon>
        <taxon>Sphingomonadaceae</taxon>
        <taxon>Sphingomonas</taxon>
    </lineage>
</organism>
<keyword evidence="3" id="KW-1185">Reference proteome</keyword>
<gene>
    <name evidence="2" type="ORF">H9L14_01130</name>
</gene>
<keyword evidence="1" id="KW-0812">Transmembrane</keyword>
<evidence type="ECO:0000313" key="2">
    <source>
        <dbReference type="EMBL" id="QNP45935.1"/>
    </source>
</evidence>
<feature type="transmembrane region" description="Helical" evidence="1">
    <location>
        <begin position="160"/>
        <end position="180"/>
    </location>
</feature>
<keyword evidence="1" id="KW-0472">Membrane</keyword>
<feature type="transmembrane region" description="Helical" evidence="1">
    <location>
        <begin position="224"/>
        <end position="244"/>
    </location>
</feature>
<evidence type="ECO:0000313" key="3">
    <source>
        <dbReference type="Proteomes" id="UP000516105"/>
    </source>
</evidence>
<evidence type="ECO:0000256" key="1">
    <source>
        <dbReference type="SAM" id="Phobius"/>
    </source>
</evidence>
<feature type="transmembrane region" description="Helical" evidence="1">
    <location>
        <begin position="80"/>
        <end position="97"/>
    </location>
</feature>
<dbReference type="EMBL" id="CP060782">
    <property type="protein sequence ID" value="QNP45935.1"/>
    <property type="molecule type" value="Genomic_DNA"/>
</dbReference>
<keyword evidence="1" id="KW-1133">Transmembrane helix</keyword>
<protein>
    <submittedName>
        <fullName evidence="2">Uncharacterized protein</fullName>
    </submittedName>
</protein>
<sequence>MTAELAIDAIQRGLPPLRGRLLWTYRLAWVLLAAATLATLALALFDPAVQPLVLGLRLLKSAIVGAVATVLFWRRQRDPVAAILSLAFLCWTITSSFDFTSAAALPMLLDRLRFLFFAFALLLFPDGKWRPRWTRGVAVLSIAVFLLGVLEAVGLLPTSLFLPLAIVCVLAAIVGLIQRFRASSSEMQQQQLKWVALGLVSGVGLILVARTGAALSMPAVAFEAMFQLGIVLVALGFLVPLLRYRLYDAEAVISRSAAYAVLTVTLVATFAGSESLIELLGQQYLGSGIGQVSGAIGAAIAAVLLTPLNDRISAWAEQRFQRDLVQLKAELPAFLSEAPSGWSPRQVGNAVLPRIADAIHATKLAIVIKGKVIAADGIEIGKVSRSADDFLLRLPFRCPFGGVQGRLLVGPRPDGSSYGKDEIEALEEVLPALRRSLLAALERETAYRSQARMQRSLRAQIAEISIRIRSLELKA</sequence>